<feature type="chain" id="PRO_5001649328" evidence="1">
    <location>
        <begin position="27"/>
        <end position="175"/>
    </location>
</feature>
<dbReference type="EMBL" id="KL142367">
    <property type="protein sequence ID" value="KDR84763.1"/>
    <property type="molecule type" value="Genomic_DNA"/>
</dbReference>
<sequence length="175" mass="19478">MARLFKLPLTLVTFILDSIEIPLAQAASFPAARSNRSPTFSLGLGGLSLSTYCSCHNFGRYLPQRVTIVEDATLPRLLRRPPPPCLSGVVLLALSAVYSYRHQHRHHYRQQYIMSRVAEPLPDDVYNFAVSLPLLVLRRGPQLFVICFADSDEVVWVRGLKTGIVDDVLGSSRAA</sequence>
<organism evidence="2 3">
    <name type="scientific">Galerina marginata (strain CBS 339.88)</name>
    <dbReference type="NCBI Taxonomy" id="685588"/>
    <lineage>
        <taxon>Eukaryota</taxon>
        <taxon>Fungi</taxon>
        <taxon>Dikarya</taxon>
        <taxon>Basidiomycota</taxon>
        <taxon>Agaricomycotina</taxon>
        <taxon>Agaricomycetes</taxon>
        <taxon>Agaricomycetidae</taxon>
        <taxon>Agaricales</taxon>
        <taxon>Agaricineae</taxon>
        <taxon>Strophariaceae</taxon>
        <taxon>Galerina</taxon>
    </lineage>
</organism>
<keyword evidence="3" id="KW-1185">Reference proteome</keyword>
<proteinExistence type="predicted"/>
<keyword evidence="1" id="KW-0732">Signal</keyword>
<dbReference type="Proteomes" id="UP000027222">
    <property type="component" value="Unassembled WGS sequence"/>
</dbReference>
<evidence type="ECO:0000313" key="3">
    <source>
        <dbReference type="Proteomes" id="UP000027222"/>
    </source>
</evidence>
<feature type="signal peptide" evidence="1">
    <location>
        <begin position="1"/>
        <end position="26"/>
    </location>
</feature>
<evidence type="ECO:0000313" key="2">
    <source>
        <dbReference type="EMBL" id="KDR84763.1"/>
    </source>
</evidence>
<gene>
    <name evidence="2" type="ORF">GALMADRAFT_149328</name>
</gene>
<name>A0A067U0A3_GALM3</name>
<accession>A0A067U0A3</accession>
<evidence type="ECO:0000256" key="1">
    <source>
        <dbReference type="SAM" id="SignalP"/>
    </source>
</evidence>
<protein>
    <submittedName>
        <fullName evidence="2">Uncharacterized protein</fullName>
    </submittedName>
</protein>
<reference evidence="3" key="1">
    <citation type="journal article" date="2014" name="Proc. Natl. Acad. Sci. U.S.A.">
        <title>Extensive sampling of basidiomycete genomes demonstrates inadequacy of the white-rot/brown-rot paradigm for wood decay fungi.</title>
        <authorList>
            <person name="Riley R."/>
            <person name="Salamov A.A."/>
            <person name="Brown D.W."/>
            <person name="Nagy L.G."/>
            <person name="Floudas D."/>
            <person name="Held B.W."/>
            <person name="Levasseur A."/>
            <person name="Lombard V."/>
            <person name="Morin E."/>
            <person name="Otillar R."/>
            <person name="Lindquist E.A."/>
            <person name="Sun H."/>
            <person name="LaButti K.M."/>
            <person name="Schmutz J."/>
            <person name="Jabbour D."/>
            <person name="Luo H."/>
            <person name="Baker S.E."/>
            <person name="Pisabarro A.G."/>
            <person name="Walton J.D."/>
            <person name="Blanchette R.A."/>
            <person name="Henrissat B."/>
            <person name="Martin F."/>
            <person name="Cullen D."/>
            <person name="Hibbett D.S."/>
            <person name="Grigoriev I.V."/>
        </authorList>
    </citation>
    <scope>NUCLEOTIDE SEQUENCE [LARGE SCALE GENOMIC DNA]</scope>
    <source>
        <strain evidence="3">CBS 339.88</strain>
    </source>
</reference>
<dbReference type="AlphaFoldDB" id="A0A067U0A3"/>
<dbReference type="HOGENOM" id="CLU_1532656_0_0_1"/>